<protein>
    <submittedName>
        <fullName evidence="2">Uncharacterized protein</fullName>
    </submittedName>
</protein>
<gene>
    <name evidence="2" type="ORF">F5890DRAFT_1557443</name>
</gene>
<proteinExistence type="predicted"/>
<feature type="compositionally biased region" description="Acidic residues" evidence="1">
    <location>
        <begin position="73"/>
        <end position="82"/>
    </location>
</feature>
<evidence type="ECO:0000313" key="3">
    <source>
        <dbReference type="Proteomes" id="UP001163850"/>
    </source>
</evidence>
<dbReference type="Proteomes" id="UP001163850">
    <property type="component" value="Unassembled WGS sequence"/>
</dbReference>
<accession>A0AA38PSZ8</accession>
<sequence length="117" mass="13295">MAIAMLTGDDDEDAFALEIKHLIDCGVDGPKWGMIYAEGLLALRSVNIQEQMVGIMVRRKQKRIGNSGREGSNQEDEDEDGESERKEHEKKEKKEVKRYAEEKGVQMKSATNCLYFV</sequence>
<comment type="caution">
    <text evidence="2">The sequence shown here is derived from an EMBL/GenBank/DDBJ whole genome shotgun (WGS) entry which is preliminary data.</text>
</comment>
<dbReference type="AlphaFoldDB" id="A0AA38PSZ8"/>
<feature type="region of interest" description="Disordered" evidence="1">
    <location>
        <begin position="60"/>
        <end position="98"/>
    </location>
</feature>
<evidence type="ECO:0000313" key="2">
    <source>
        <dbReference type="EMBL" id="KAJ3980723.1"/>
    </source>
</evidence>
<evidence type="ECO:0000256" key="1">
    <source>
        <dbReference type="SAM" id="MobiDB-lite"/>
    </source>
</evidence>
<name>A0AA38PSZ8_9AGAR</name>
<reference evidence="2" key="1">
    <citation type="submission" date="2022-08" db="EMBL/GenBank/DDBJ databases">
        <authorList>
            <consortium name="DOE Joint Genome Institute"/>
            <person name="Min B."/>
            <person name="Riley R."/>
            <person name="Sierra-Patev S."/>
            <person name="Naranjo-Ortiz M."/>
            <person name="Looney B."/>
            <person name="Konkel Z."/>
            <person name="Slot J.C."/>
            <person name="Sakamoto Y."/>
            <person name="Steenwyk J.L."/>
            <person name="Rokas A."/>
            <person name="Carro J."/>
            <person name="Camarero S."/>
            <person name="Ferreira P."/>
            <person name="Molpeceres G."/>
            <person name="Ruiz-Duenas F.J."/>
            <person name="Serrano A."/>
            <person name="Henrissat B."/>
            <person name="Drula E."/>
            <person name="Hughes K.W."/>
            <person name="Mata J.L."/>
            <person name="Ishikawa N.K."/>
            <person name="Vargas-Isla R."/>
            <person name="Ushijima S."/>
            <person name="Smith C.A."/>
            <person name="Ahrendt S."/>
            <person name="Andreopoulos W."/>
            <person name="He G."/>
            <person name="Labutti K."/>
            <person name="Lipzen A."/>
            <person name="Ng V."/>
            <person name="Sandor L."/>
            <person name="Barry K."/>
            <person name="Martinez A.T."/>
            <person name="Xiao Y."/>
            <person name="Gibbons J.G."/>
            <person name="Terashima K."/>
            <person name="Hibbett D.S."/>
            <person name="Grigoriev I.V."/>
        </authorList>
    </citation>
    <scope>NUCLEOTIDE SEQUENCE</scope>
    <source>
        <strain evidence="2">TFB7829</strain>
    </source>
</reference>
<dbReference type="EMBL" id="MU802164">
    <property type="protein sequence ID" value="KAJ3980723.1"/>
    <property type="molecule type" value="Genomic_DNA"/>
</dbReference>
<organism evidence="2 3">
    <name type="scientific">Lentinula detonsa</name>
    <dbReference type="NCBI Taxonomy" id="2804962"/>
    <lineage>
        <taxon>Eukaryota</taxon>
        <taxon>Fungi</taxon>
        <taxon>Dikarya</taxon>
        <taxon>Basidiomycota</taxon>
        <taxon>Agaricomycotina</taxon>
        <taxon>Agaricomycetes</taxon>
        <taxon>Agaricomycetidae</taxon>
        <taxon>Agaricales</taxon>
        <taxon>Marasmiineae</taxon>
        <taxon>Omphalotaceae</taxon>
        <taxon>Lentinula</taxon>
    </lineage>
</organism>
<feature type="compositionally biased region" description="Basic and acidic residues" evidence="1">
    <location>
        <begin position="83"/>
        <end position="98"/>
    </location>
</feature>